<comment type="caution">
    <text evidence="2">The sequence shown here is derived from an EMBL/GenBank/DDBJ whole genome shotgun (WGS) entry which is preliminary data.</text>
</comment>
<dbReference type="PANTHER" id="PTHR33356">
    <property type="entry name" value="TIP41-LIKE PROTEIN"/>
    <property type="match status" value="1"/>
</dbReference>
<dbReference type="Proteomes" id="UP000289340">
    <property type="component" value="Chromosome 2"/>
</dbReference>
<protein>
    <submittedName>
        <fullName evidence="2">Uncharacterized protein</fullName>
    </submittedName>
</protein>
<dbReference type="EMBL" id="QZWG01000002">
    <property type="protein sequence ID" value="RZC26691.1"/>
    <property type="molecule type" value="Genomic_DNA"/>
</dbReference>
<evidence type="ECO:0000313" key="3">
    <source>
        <dbReference type="Proteomes" id="UP000289340"/>
    </source>
</evidence>
<accession>A0A445LU02</accession>
<evidence type="ECO:0000313" key="2">
    <source>
        <dbReference type="EMBL" id="RZC26691.1"/>
    </source>
</evidence>
<name>A0A445LU02_GLYSO</name>
<dbReference type="PANTHER" id="PTHR33356:SF37">
    <property type="match status" value="1"/>
</dbReference>
<gene>
    <name evidence="2" type="ORF">D0Y65_005039</name>
</gene>
<proteinExistence type="predicted"/>
<dbReference type="AlphaFoldDB" id="A0A445LU02"/>
<keyword evidence="3" id="KW-1185">Reference proteome</keyword>
<feature type="region of interest" description="Disordered" evidence="1">
    <location>
        <begin position="14"/>
        <end position="44"/>
    </location>
</feature>
<feature type="compositionally biased region" description="Polar residues" evidence="1">
    <location>
        <begin position="116"/>
        <end position="126"/>
    </location>
</feature>
<organism evidence="2 3">
    <name type="scientific">Glycine soja</name>
    <name type="common">Wild soybean</name>
    <dbReference type="NCBI Taxonomy" id="3848"/>
    <lineage>
        <taxon>Eukaryota</taxon>
        <taxon>Viridiplantae</taxon>
        <taxon>Streptophyta</taxon>
        <taxon>Embryophyta</taxon>
        <taxon>Tracheophyta</taxon>
        <taxon>Spermatophyta</taxon>
        <taxon>Magnoliopsida</taxon>
        <taxon>eudicotyledons</taxon>
        <taxon>Gunneridae</taxon>
        <taxon>Pentapetalae</taxon>
        <taxon>rosids</taxon>
        <taxon>fabids</taxon>
        <taxon>Fabales</taxon>
        <taxon>Fabaceae</taxon>
        <taxon>Papilionoideae</taxon>
        <taxon>50 kb inversion clade</taxon>
        <taxon>NPAAA clade</taxon>
        <taxon>indigoferoid/millettioid clade</taxon>
        <taxon>Phaseoleae</taxon>
        <taxon>Glycine</taxon>
        <taxon>Glycine subgen. Soja</taxon>
    </lineage>
</organism>
<reference evidence="2 3" key="1">
    <citation type="submission" date="2018-09" db="EMBL/GenBank/DDBJ databases">
        <title>A high-quality reference genome of wild soybean provides a powerful tool to mine soybean genomes.</title>
        <authorList>
            <person name="Xie M."/>
            <person name="Chung C.Y.L."/>
            <person name="Li M.-W."/>
            <person name="Wong F.-L."/>
            <person name="Chan T.-F."/>
            <person name="Lam H.-M."/>
        </authorList>
    </citation>
    <scope>NUCLEOTIDE SEQUENCE [LARGE SCALE GENOMIC DNA]</scope>
    <source>
        <strain evidence="3">cv. W05</strain>
        <tissue evidence="2">Hypocotyl of etiolated seedlings</tissue>
    </source>
</reference>
<evidence type="ECO:0000256" key="1">
    <source>
        <dbReference type="SAM" id="MobiDB-lite"/>
    </source>
</evidence>
<sequence>MDGAEFDAAFGFPSEFPYEFDSVGTEPVDSGSTGTESSDDEDFFAGLTRRLSHTSLNETRKEQHFTVPIGNSGQAESQKMMARGLAGSPQSILSGIGSWSGRSGGSGDGSPNGSSRVPSPTTTPFKSTNDAWDVLYAAAGEVARLKMNDLVSSKFDFQNRGVLGGFPPPVAAENVFFPNQGVSQVRYQQVRPEQMLKQQCGSVWGRQEKAGWVSQQHHQPQVQNRVRDLREFGYDYEAVKCTRALPRPAWHPLQVKNQNTQHVPHFGSGSRPGLQAGSGATKRGCAGTGVFLPRQYGAPPDSRKKTGCAAPVLVPAKVIHALNLNIDELNAAGQPRFSSAFGVDYDALLARRNALLLQQKLSMRREEAASYEALRLPQEWTY</sequence>
<dbReference type="Gramene" id="XM_028360913.1">
    <property type="protein sequence ID" value="XP_028216714.1"/>
    <property type="gene ID" value="LOC114398758"/>
</dbReference>
<feature type="region of interest" description="Disordered" evidence="1">
    <location>
        <begin position="66"/>
        <end position="126"/>
    </location>
</feature>